<evidence type="ECO:0000313" key="2">
    <source>
        <dbReference type="Proteomes" id="UP000006028"/>
    </source>
</evidence>
<sequence>MPLRKNTGKQKMPPEGLLRLSGGILCALCLGAHDRRFTRSRSGSGSQAKPSSA</sequence>
<gene>
    <name evidence="1" type="ORF">HMPREF9436_03217</name>
</gene>
<dbReference type="BioCyc" id="FCF748224-HMP:GTSS-1471-MONOMER"/>
<dbReference type="Proteomes" id="UP000006028">
    <property type="component" value="Unassembled WGS sequence"/>
</dbReference>
<evidence type="ECO:0000313" key="1">
    <source>
        <dbReference type="EMBL" id="EFQ05295.1"/>
    </source>
</evidence>
<dbReference type="STRING" id="748224.HMPREF9436_03217"/>
<organism evidence="1 2">
    <name type="scientific">Faecalibacterium cf. prausnitzii KLE1255</name>
    <dbReference type="NCBI Taxonomy" id="748224"/>
    <lineage>
        <taxon>Bacteria</taxon>
        <taxon>Bacillati</taxon>
        <taxon>Bacillota</taxon>
        <taxon>Clostridia</taxon>
        <taxon>Eubacteriales</taxon>
        <taxon>Oscillospiraceae</taxon>
        <taxon>Faecalibacterium</taxon>
    </lineage>
</organism>
<comment type="caution">
    <text evidence="1">The sequence shown here is derived from an EMBL/GenBank/DDBJ whole genome shotgun (WGS) entry which is preliminary data.</text>
</comment>
<reference evidence="1 2" key="1">
    <citation type="submission" date="2010-08" db="EMBL/GenBank/DDBJ databases">
        <authorList>
            <person name="Weinstock G."/>
            <person name="Sodergren E."/>
            <person name="Clifton S."/>
            <person name="Fulton L."/>
            <person name="Fulton B."/>
            <person name="Courtney L."/>
            <person name="Fronick C."/>
            <person name="Harrison M."/>
            <person name="Strong C."/>
            <person name="Farmer C."/>
            <person name="Delahaunty K."/>
            <person name="Markovic C."/>
            <person name="Hall O."/>
            <person name="Minx P."/>
            <person name="Tomlinson C."/>
            <person name="Mitreva M."/>
            <person name="Hou S."/>
            <person name="Chen J."/>
            <person name="Wollam A."/>
            <person name="Pepin K.H."/>
            <person name="Johnson M."/>
            <person name="Bhonagiri V."/>
            <person name="Zhang X."/>
            <person name="Suruliraj S."/>
            <person name="Warren W."/>
            <person name="Chinwalla A."/>
            <person name="Mardis E.R."/>
            <person name="Wilson R.K."/>
        </authorList>
    </citation>
    <scope>NUCLEOTIDE SEQUENCE [LARGE SCALE GENOMIC DNA]</scope>
    <source>
        <strain evidence="1 2">KLE1255</strain>
    </source>
</reference>
<dbReference type="HOGENOM" id="CLU_3061717_0_0_9"/>
<dbReference type="EMBL" id="AECU01000244">
    <property type="protein sequence ID" value="EFQ05295.1"/>
    <property type="molecule type" value="Genomic_DNA"/>
</dbReference>
<protein>
    <submittedName>
        <fullName evidence="1">Uncharacterized protein</fullName>
    </submittedName>
</protein>
<name>E2ZND9_9FIRM</name>
<dbReference type="AlphaFoldDB" id="E2ZND9"/>
<proteinExistence type="predicted"/>
<accession>E2ZND9</accession>